<dbReference type="RefSeq" id="WP_187082704.1">
    <property type="nucleotide sequence ID" value="NZ_JACORU010000006.1"/>
</dbReference>
<reference evidence="1" key="1">
    <citation type="submission" date="2020-08" db="EMBL/GenBank/DDBJ databases">
        <title>Ramlibacter sp. GTP1 16S ribosomal RNA gene genome sequencing and assembly.</title>
        <authorList>
            <person name="Kang M."/>
        </authorList>
    </citation>
    <scope>NUCLEOTIDE SEQUENCE</scope>
    <source>
        <strain evidence="1">GTP1</strain>
    </source>
</reference>
<organism evidence="1 2">
    <name type="scientific">Ramlibacter albus</name>
    <dbReference type="NCBI Taxonomy" id="2079448"/>
    <lineage>
        <taxon>Bacteria</taxon>
        <taxon>Pseudomonadati</taxon>
        <taxon>Pseudomonadota</taxon>
        <taxon>Betaproteobacteria</taxon>
        <taxon>Burkholderiales</taxon>
        <taxon>Comamonadaceae</taxon>
        <taxon>Ramlibacter</taxon>
    </lineage>
</organism>
<dbReference type="AlphaFoldDB" id="A0A923S3A3"/>
<protein>
    <submittedName>
        <fullName evidence="1">Uncharacterized protein</fullName>
    </submittedName>
</protein>
<accession>A0A923S3A3</accession>
<keyword evidence="2" id="KW-1185">Reference proteome</keyword>
<dbReference type="EMBL" id="JACORU010000006">
    <property type="protein sequence ID" value="MBC5766235.1"/>
    <property type="molecule type" value="Genomic_DNA"/>
</dbReference>
<sequence length="78" mass="8158">MNLSIASDIARWPCLPGSQYQNFVSRPLAFAFASSGAAGLGPALDPGAMTERVVDFVSIWSSAGRLARRASTDPQASS</sequence>
<comment type="caution">
    <text evidence="1">The sequence shown here is derived from an EMBL/GenBank/DDBJ whole genome shotgun (WGS) entry which is preliminary data.</text>
</comment>
<proteinExistence type="predicted"/>
<gene>
    <name evidence="1" type="ORF">H8R02_17340</name>
</gene>
<evidence type="ECO:0000313" key="1">
    <source>
        <dbReference type="EMBL" id="MBC5766235.1"/>
    </source>
</evidence>
<dbReference type="Proteomes" id="UP000596827">
    <property type="component" value="Unassembled WGS sequence"/>
</dbReference>
<evidence type="ECO:0000313" key="2">
    <source>
        <dbReference type="Proteomes" id="UP000596827"/>
    </source>
</evidence>
<name>A0A923S3A3_9BURK</name>